<dbReference type="STRING" id="529505.SAMN05421761_107153"/>
<dbReference type="AlphaFoldDB" id="A0A1N7MUG2"/>
<feature type="domain" description="Fibronectin type-III" evidence="3">
    <location>
        <begin position="40"/>
        <end position="139"/>
    </location>
</feature>
<protein>
    <recommendedName>
        <fullName evidence="3">Fibronectin type-III domain-containing protein</fullName>
    </recommendedName>
</protein>
<dbReference type="InterPro" id="IPR011050">
    <property type="entry name" value="Pectin_lyase_fold/virulence"/>
</dbReference>
<dbReference type="PROSITE" id="PS51257">
    <property type="entry name" value="PROKAR_LIPOPROTEIN"/>
    <property type="match status" value="1"/>
</dbReference>
<evidence type="ECO:0000313" key="4">
    <source>
        <dbReference type="EMBL" id="SIS89692.1"/>
    </source>
</evidence>
<dbReference type="InterPro" id="IPR032530">
    <property type="entry name" value="DUF4957"/>
</dbReference>
<organism evidence="4 5">
    <name type="scientific">Belliella pelovolcani</name>
    <dbReference type="NCBI Taxonomy" id="529505"/>
    <lineage>
        <taxon>Bacteria</taxon>
        <taxon>Pseudomonadati</taxon>
        <taxon>Bacteroidota</taxon>
        <taxon>Cytophagia</taxon>
        <taxon>Cytophagales</taxon>
        <taxon>Cyclobacteriaceae</taxon>
        <taxon>Belliella</taxon>
    </lineage>
</organism>
<evidence type="ECO:0000313" key="5">
    <source>
        <dbReference type="Proteomes" id="UP000186026"/>
    </source>
</evidence>
<dbReference type="Pfam" id="PF16318">
    <property type="entry name" value="DUF4957"/>
    <property type="match status" value="1"/>
</dbReference>
<keyword evidence="5" id="KW-1185">Reference proteome</keyword>
<feature type="region of interest" description="Disordered" evidence="1">
    <location>
        <begin position="529"/>
        <end position="550"/>
    </location>
</feature>
<dbReference type="OrthoDB" id="691503at2"/>
<dbReference type="Gene3D" id="2.60.40.10">
    <property type="entry name" value="Immunoglobulins"/>
    <property type="match status" value="1"/>
</dbReference>
<proteinExistence type="predicted"/>
<accession>A0A1N7MUG2</accession>
<keyword evidence="2" id="KW-0732">Signal</keyword>
<dbReference type="EMBL" id="FTOP01000007">
    <property type="protein sequence ID" value="SIS89692.1"/>
    <property type="molecule type" value="Genomic_DNA"/>
</dbReference>
<gene>
    <name evidence="4" type="ORF">SAMN05421761_107153</name>
</gene>
<evidence type="ECO:0000256" key="2">
    <source>
        <dbReference type="SAM" id="SignalP"/>
    </source>
</evidence>
<dbReference type="InterPro" id="IPR003961">
    <property type="entry name" value="FN3_dom"/>
</dbReference>
<sequence>MNSYIKNIFKYLAYSLVMGALFSACAEVEPNYEVPDDMKRFRPVRITGANGETAVTLTWPEALFTDPGEVNYRIQVSEDSLFSSVVLERETVATRLVITDDDLAINVDYFARVRALGITSATDSEWQRTMQPFRITGEQIFLPTFDNEIGSSTVLLRWRPTANPTRIVVTDALENATEFIISDAERAEAQKILEGLTPLMQYTAEIFEGTRTKGTTSFVMKEESIFDIILTPSSNFREIVEGAEDGAVIGLEPGTYEIRDNSGEWANLRIIGKTITLQSVSGDPTDTKVLFREFTFTESGAGLTVNGITFDGGPGSGAYFLNFAGGAATFTDIIVDNCIVENVGTSFMRANRAGNNEHKMNLIKVSSSILRNHSVENYHIFHLDKLEFREIEITNSTFASIGSRGFIGWATNLTMPFTPKVTVDRVTLNGFGSRNRNDNLLDANNNLIEFAMTNSIITNMPYEDQTVGGRLIRANSGSQILLSHSNLFNLTTGGTDPADATLQTYVQTSNLLNVDLGWNSRTTNLTLPANSPLRTAGTTGGPIGDPRWAF</sequence>
<reference evidence="5" key="1">
    <citation type="submission" date="2017-01" db="EMBL/GenBank/DDBJ databases">
        <authorList>
            <person name="Varghese N."/>
            <person name="Submissions S."/>
        </authorList>
    </citation>
    <scope>NUCLEOTIDE SEQUENCE [LARGE SCALE GENOMIC DNA]</scope>
    <source>
        <strain evidence="5">DSM 46698</strain>
    </source>
</reference>
<dbReference type="RefSeq" id="WP_076501043.1">
    <property type="nucleotide sequence ID" value="NZ_FTOP01000007.1"/>
</dbReference>
<name>A0A1N7MUG2_9BACT</name>
<dbReference type="InterPro" id="IPR013783">
    <property type="entry name" value="Ig-like_fold"/>
</dbReference>
<evidence type="ECO:0000256" key="1">
    <source>
        <dbReference type="SAM" id="MobiDB-lite"/>
    </source>
</evidence>
<feature type="signal peptide" evidence="2">
    <location>
        <begin position="1"/>
        <end position="26"/>
    </location>
</feature>
<dbReference type="PROSITE" id="PS50853">
    <property type="entry name" value="FN3"/>
    <property type="match status" value="1"/>
</dbReference>
<dbReference type="SUPFAM" id="SSF49265">
    <property type="entry name" value="Fibronectin type III"/>
    <property type="match status" value="1"/>
</dbReference>
<evidence type="ECO:0000259" key="3">
    <source>
        <dbReference type="PROSITE" id="PS50853"/>
    </source>
</evidence>
<feature type="chain" id="PRO_5013201727" description="Fibronectin type-III domain-containing protein" evidence="2">
    <location>
        <begin position="27"/>
        <end position="550"/>
    </location>
</feature>
<dbReference type="SUPFAM" id="SSF51126">
    <property type="entry name" value="Pectin lyase-like"/>
    <property type="match status" value="1"/>
</dbReference>
<dbReference type="InterPro" id="IPR036116">
    <property type="entry name" value="FN3_sf"/>
</dbReference>
<dbReference type="Proteomes" id="UP000186026">
    <property type="component" value="Unassembled WGS sequence"/>
</dbReference>